<evidence type="ECO:0000313" key="2">
    <source>
        <dbReference type="Proteomes" id="UP000248405"/>
    </source>
</evidence>
<sequence length="166" mass="18798">MGFLPFLQGPDGCLVVCNVKQRTLRLNSVILQKTCFLLVTRRLETPGCNPGAYGRLKLHAPLHSIPDAGILCPDFHDLLYPTKLVKRELPPAESHYCNPLLGNLIRHSLQCYSLPLWFQVPWEIMDSCLIVHREDQAALSADIRVRGYYCLVQMIKCGGHPSKQIY</sequence>
<gene>
    <name evidence="1" type="ORF">BO88DRAFT_274283</name>
</gene>
<evidence type="ECO:0000313" key="1">
    <source>
        <dbReference type="EMBL" id="PYH70067.1"/>
    </source>
</evidence>
<reference evidence="1" key="1">
    <citation type="submission" date="2016-12" db="EMBL/GenBank/DDBJ databases">
        <title>The genomes of Aspergillus section Nigri reveals drivers in fungal speciation.</title>
        <authorList>
            <consortium name="DOE Joint Genome Institute"/>
            <person name="Vesth T.C."/>
            <person name="Nybo J."/>
            <person name="Theobald S."/>
            <person name="Brandl J."/>
            <person name="Frisvad J.C."/>
            <person name="Nielsen K.F."/>
            <person name="Lyhne E.K."/>
            <person name="Kogle M.E."/>
            <person name="Kuo A."/>
            <person name="Riley R."/>
            <person name="Clum A."/>
            <person name="Nolan M."/>
            <person name="Lipzen A."/>
            <person name="Salamov A."/>
            <person name="Henrissat B."/>
            <person name="Wiebenga A."/>
            <person name="De Vries R.P."/>
            <person name="Grigoriev I.V."/>
            <person name="Mortensen U.H."/>
            <person name="Andersen M.R."/>
            <person name="Baker S.E."/>
        </authorList>
    </citation>
    <scope>NUCLEOTIDE SEQUENCE [LARGE SCALE GENOMIC DNA]</scope>
    <source>
        <strain evidence="1">CBS 113365</strain>
    </source>
</reference>
<accession>A0A319BBI1</accession>
<keyword evidence="2" id="KW-1185">Reference proteome</keyword>
<name>A0A319BBI1_ASPVC</name>
<dbReference type="GeneID" id="37206968"/>
<dbReference type="OrthoDB" id="4481322at2759"/>
<dbReference type="EMBL" id="KZ821622">
    <property type="protein sequence ID" value="PYH70067.1"/>
    <property type="molecule type" value="Genomic_DNA"/>
</dbReference>
<protein>
    <submittedName>
        <fullName evidence="1">Uncharacterized protein</fullName>
    </submittedName>
</protein>
<dbReference type="Proteomes" id="UP000248405">
    <property type="component" value="Unassembled WGS sequence"/>
</dbReference>
<organism evidence="1 2">
    <name type="scientific">Aspergillus vadensis (strain CBS 113365 / IMI 142717 / IBT 24658)</name>
    <dbReference type="NCBI Taxonomy" id="1448311"/>
    <lineage>
        <taxon>Eukaryota</taxon>
        <taxon>Fungi</taxon>
        <taxon>Dikarya</taxon>
        <taxon>Ascomycota</taxon>
        <taxon>Pezizomycotina</taxon>
        <taxon>Eurotiomycetes</taxon>
        <taxon>Eurotiomycetidae</taxon>
        <taxon>Eurotiales</taxon>
        <taxon>Aspergillaceae</taxon>
        <taxon>Aspergillus</taxon>
        <taxon>Aspergillus subgen. Circumdati</taxon>
    </lineage>
</organism>
<dbReference type="RefSeq" id="XP_025563861.1">
    <property type="nucleotide sequence ID" value="XM_025702376.1"/>
</dbReference>
<proteinExistence type="predicted"/>
<dbReference type="AlphaFoldDB" id="A0A319BBI1"/>